<dbReference type="PROSITE" id="PS51257">
    <property type="entry name" value="PROKAR_LIPOPROTEIN"/>
    <property type="match status" value="1"/>
</dbReference>
<evidence type="ECO:0000313" key="2">
    <source>
        <dbReference type="Proteomes" id="UP000193431"/>
    </source>
</evidence>
<dbReference type="EMBL" id="CP019344">
    <property type="protein sequence ID" value="ARN77139.1"/>
    <property type="molecule type" value="Genomic_DNA"/>
</dbReference>
<reference evidence="1 2" key="1">
    <citation type="submission" date="2016-11" db="EMBL/GenBank/DDBJ databases">
        <title>Trade-off between light-utilization and light-protection in marine flavobacteria.</title>
        <authorList>
            <person name="Kumagai Y."/>
        </authorList>
    </citation>
    <scope>NUCLEOTIDE SEQUENCE [LARGE SCALE GENOMIC DNA]</scope>
    <source>
        <strain evidence="1 2">JCM 13191</strain>
    </source>
</reference>
<dbReference type="AlphaFoldDB" id="A0A1W6MI52"/>
<keyword evidence="2" id="KW-1185">Reference proteome</keyword>
<proteinExistence type="predicted"/>
<accession>A0A1W6MI52</accession>
<dbReference type="RefSeq" id="WP_085765944.1">
    <property type="nucleotide sequence ID" value="NZ_CP019344.1"/>
</dbReference>
<gene>
    <name evidence="1" type="ORF">BST97_03560</name>
</gene>
<name>A0A1W6MI52_9FLAO</name>
<protein>
    <recommendedName>
        <fullName evidence="3">DUF4595 domain-containing protein</fullName>
    </recommendedName>
</protein>
<dbReference type="Gene3D" id="3.90.930.1">
    <property type="match status" value="1"/>
</dbReference>
<dbReference type="Proteomes" id="UP000193431">
    <property type="component" value="Chromosome"/>
</dbReference>
<evidence type="ECO:0008006" key="3">
    <source>
        <dbReference type="Google" id="ProtNLM"/>
    </source>
</evidence>
<dbReference type="STRING" id="331648.BST97_03560"/>
<organism evidence="1 2">
    <name type="scientific">Nonlabens spongiae</name>
    <dbReference type="NCBI Taxonomy" id="331648"/>
    <lineage>
        <taxon>Bacteria</taxon>
        <taxon>Pseudomonadati</taxon>
        <taxon>Bacteroidota</taxon>
        <taxon>Flavobacteriia</taxon>
        <taxon>Flavobacteriales</taxon>
        <taxon>Flavobacteriaceae</taxon>
        <taxon>Nonlabens</taxon>
    </lineage>
</organism>
<evidence type="ECO:0000313" key="1">
    <source>
        <dbReference type="EMBL" id="ARN77139.1"/>
    </source>
</evidence>
<dbReference type="OrthoDB" id="1198496at2"/>
<sequence length="291" mass="33019">MNKLSLIIGLFIGSFFVGCTSDDNNSVIDDPQEPLKQLVRIESTESSNGMTSAEINRYFEDGKLKVDSIWNANGDFQSKRNYTYNSDGVIISEIFENEESGLTAIWNYTYDGQGRVQSSSFIESEPGFPDFERNFEYSYISNTLVEARNTESGDITQFNFSSEGLLLSRRNTEFSYKDNNDIETINYGGVDNEVVTVNYLSVPVNGGFSRLDKFYEGNIMNFLIDAGEIPYAGESYFGARNLITSRVHERNGFTSRVEYQHTLDGDGYLIEEVQTSVDYDGDIYSSEYFYE</sequence>